<protein>
    <submittedName>
        <fullName evidence="2">Uncharacterized protein</fullName>
    </submittedName>
</protein>
<dbReference type="AlphaFoldDB" id="A0A0C4YKQ1"/>
<dbReference type="EMBL" id="CP010537">
    <property type="protein sequence ID" value="AJG23125.1"/>
    <property type="molecule type" value="Genomic_DNA"/>
</dbReference>
<dbReference type="RefSeq" id="WP_043354816.1">
    <property type="nucleotide sequence ID" value="NZ_CP010537.1"/>
</dbReference>
<evidence type="ECO:0000256" key="1">
    <source>
        <dbReference type="SAM" id="MobiDB-lite"/>
    </source>
</evidence>
<gene>
    <name evidence="2" type="ORF">RR42_s1537</name>
</gene>
<dbReference type="OrthoDB" id="8778158at2"/>
<dbReference type="STRING" id="68895.RR42_s1537"/>
<dbReference type="Proteomes" id="UP000031843">
    <property type="component" value="Chromosome secondary"/>
</dbReference>
<accession>A0A0C4YKQ1</accession>
<proteinExistence type="predicted"/>
<sequence length="95" mass="10464">MRSLADMFSPPTPEKIAARELQQMRLTLFQAERRLLEAQMQVDYYRDLVAFLEEVAASGVESVVDKRRAPVAAEHAQAPRSAPGLITVPTVPSAA</sequence>
<reference evidence="2 3" key="1">
    <citation type="journal article" date="2015" name="Genome Announc.">
        <title>Complete Genome Sequence of Cupriavidus basilensis 4G11, Isolated from the Oak Ridge Field Research Center Site.</title>
        <authorList>
            <person name="Ray J."/>
            <person name="Waters R.J."/>
            <person name="Skerker J.M."/>
            <person name="Kuehl J.V."/>
            <person name="Price M.N."/>
            <person name="Huang J."/>
            <person name="Chakraborty R."/>
            <person name="Arkin A.P."/>
            <person name="Deutschbauer A."/>
        </authorList>
    </citation>
    <scope>NUCLEOTIDE SEQUENCE [LARGE SCALE GENOMIC DNA]</scope>
    <source>
        <strain evidence="2">4G11</strain>
    </source>
</reference>
<dbReference type="KEGG" id="cbw:RR42_s1537"/>
<evidence type="ECO:0000313" key="3">
    <source>
        <dbReference type="Proteomes" id="UP000031843"/>
    </source>
</evidence>
<organism evidence="2 3">
    <name type="scientific">Cupriavidus basilensis</name>
    <dbReference type="NCBI Taxonomy" id="68895"/>
    <lineage>
        <taxon>Bacteria</taxon>
        <taxon>Pseudomonadati</taxon>
        <taxon>Pseudomonadota</taxon>
        <taxon>Betaproteobacteria</taxon>
        <taxon>Burkholderiales</taxon>
        <taxon>Burkholderiaceae</taxon>
        <taxon>Cupriavidus</taxon>
    </lineage>
</organism>
<name>A0A0C4YKQ1_9BURK</name>
<evidence type="ECO:0000313" key="2">
    <source>
        <dbReference type="EMBL" id="AJG23125.1"/>
    </source>
</evidence>
<keyword evidence="3" id="KW-1185">Reference proteome</keyword>
<feature type="region of interest" description="Disordered" evidence="1">
    <location>
        <begin position="72"/>
        <end position="95"/>
    </location>
</feature>